<evidence type="ECO:0000313" key="8">
    <source>
        <dbReference type="EMBL" id="ODV82748.1"/>
    </source>
</evidence>
<sequence>MTIARLFKTVSFSSPDTKITTKTLQLVTEYIRLFTSEAILRANEQRIQESRKESNRYNITGGAVDEDGNNQETTEKEDGVLDTKDLEIIAGLLTLDF</sequence>
<keyword evidence="5" id="KW-0234">DNA repair</keyword>
<proteinExistence type="inferred from homology"/>
<comment type="subcellular location">
    <subcellularLocation>
        <location evidence="1">Nucleus</location>
    </subcellularLocation>
</comment>
<evidence type="ECO:0000256" key="5">
    <source>
        <dbReference type="ARBA" id="ARBA00023204"/>
    </source>
</evidence>
<name>A0A1E4STB7_9ASCO</name>
<dbReference type="GO" id="GO:0006281">
    <property type="term" value="P:DNA repair"/>
    <property type="evidence" value="ECO:0007669"/>
    <property type="project" value="UniProtKB-KW"/>
</dbReference>
<evidence type="ECO:0000256" key="6">
    <source>
        <dbReference type="ARBA" id="ARBA00023242"/>
    </source>
</evidence>
<reference evidence="9" key="1">
    <citation type="submission" date="2016-04" db="EMBL/GenBank/DDBJ databases">
        <title>Comparative genomics of biotechnologically important yeasts.</title>
        <authorList>
            <consortium name="DOE Joint Genome Institute"/>
            <person name="Riley R."/>
            <person name="Haridas S."/>
            <person name="Wolfe K.H."/>
            <person name="Lopes M.R."/>
            <person name="Hittinger C.T."/>
            <person name="Goker M."/>
            <person name="Salamov A."/>
            <person name="Wisecaver J."/>
            <person name="Long T.M."/>
            <person name="Aerts A.L."/>
            <person name="Barry K."/>
            <person name="Choi C."/>
            <person name="Clum A."/>
            <person name="Coughlan A.Y."/>
            <person name="Deshpande S."/>
            <person name="Douglass A.P."/>
            <person name="Hanson S.J."/>
            <person name="Klenk H.-P."/>
            <person name="Labutti K."/>
            <person name="Lapidus A."/>
            <person name="Lindquist E."/>
            <person name="Lipzen A."/>
            <person name="Meier-Kolthoff J.P."/>
            <person name="Ohm R.A."/>
            <person name="Otillar R.P."/>
            <person name="Pangilinan J."/>
            <person name="Peng Y."/>
            <person name="Rokas A."/>
            <person name="Rosa C.A."/>
            <person name="Scheuner C."/>
            <person name="Sibirny A.A."/>
            <person name="Slot J.C."/>
            <person name="Stielow J.B."/>
            <person name="Sun H."/>
            <person name="Kurtzman C.P."/>
            <person name="Blackwell M."/>
            <person name="Grigoriev I.V."/>
            <person name="Jeffries T.W."/>
        </authorList>
    </citation>
    <scope>NUCLEOTIDE SEQUENCE [LARGE SCALE GENOMIC DNA]</scope>
    <source>
        <strain evidence="9">NRRL YB-2248</strain>
    </source>
</reference>
<dbReference type="InterPro" id="IPR018552">
    <property type="entry name" value="CENP-X"/>
</dbReference>
<feature type="region of interest" description="Disordered" evidence="7">
    <location>
        <begin position="50"/>
        <end position="78"/>
    </location>
</feature>
<dbReference type="Proteomes" id="UP000094801">
    <property type="component" value="Unassembled WGS sequence"/>
</dbReference>
<dbReference type="CDD" id="cd22921">
    <property type="entry name" value="HFD_CENP-X"/>
    <property type="match status" value="1"/>
</dbReference>
<dbReference type="GO" id="GO:0071821">
    <property type="term" value="C:FANCM-MHF complex"/>
    <property type="evidence" value="ECO:0007669"/>
    <property type="project" value="TreeGrafter"/>
</dbReference>
<dbReference type="GO" id="GO:0051382">
    <property type="term" value="P:kinetochore assembly"/>
    <property type="evidence" value="ECO:0007669"/>
    <property type="project" value="InterPro"/>
</dbReference>
<keyword evidence="6" id="KW-0539">Nucleus</keyword>
<keyword evidence="3" id="KW-0227">DNA damage</keyword>
<evidence type="ECO:0000256" key="3">
    <source>
        <dbReference type="ARBA" id="ARBA00022763"/>
    </source>
</evidence>
<dbReference type="AlphaFoldDB" id="A0A1E4STB7"/>
<gene>
    <name evidence="8" type="ORF">CANARDRAFT_204564</name>
</gene>
<evidence type="ECO:0000256" key="4">
    <source>
        <dbReference type="ARBA" id="ARBA00023125"/>
    </source>
</evidence>
<evidence type="ECO:0000313" key="9">
    <source>
        <dbReference type="Proteomes" id="UP000094801"/>
    </source>
</evidence>
<dbReference type="GO" id="GO:0003677">
    <property type="term" value="F:DNA binding"/>
    <property type="evidence" value="ECO:0007669"/>
    <property type="project" value="UniProtKB-KW"/>
</dbReference>
<dbReference type="STRING" id="983967.A0A1E4STB7"/>
<evidence type="ECO:0000256" key="7">
    <source>
        <dbReference type="SAM" id="MobiDB-lite"/>
    </source>
</evidence>
<dbReference type="GO" id="GO:0031297">
    <property type="term" value="P:replication fork processing"/>
    <property type="evidence" value="ECO:0007669"/>
    <property type="project" value="TreeGrafter"/>
</dbReference>
<dbReference type="InterPro" id="IPR009072">
    <property type="entry name" value="Histone-fold"/>
</dbReference>
<dbReference type="PANTHER" id="PTHR28680">
    <property type="entry name" value="CENTROMERE PROTEIN X"/>
    <property type="match status" value="1"/>
</dbReference>
<comment type="similarity">
    <text evidence="2">Belongs to the CENP-X/MHF2 family.</text>
</comment>
<dbReference type="Pfam" id="PF09415">
    <property type="entry name" value="CENP-X"/>
    <property type="match status" value="1"/>
</dbReference>
<protein>
    <submittedName>
        <fullName evidence="8">Uncharacterized protein</fullName>
    </submittedName>
</protein>
<evidence type="ECO:0000256" key="1">
    <source>
        <dbReference type="ARBA" id="ARBA00004123"/>
    </source>
</evidence>
<dbReference type="GO" id="GO:0000712">
    <property type="term" value="P:resolution of meiotic recombination intermediates"/>
    <property type="evidence" value="ECO:0007669"/>
    <property type="project" value="TreeGrafter"/>
</dbReference>
<dbReference type="GO" id="GO:0046982">
    <property type="term" value="F:protein heterodimerization activity"/>
    <property type="evidence" value="ECO:0007669"/>
    <property type="project" value="InterPro"/>
</dbReference>
<keyword evidence="9" id="KW-1185">Reference proteome</keyword>
<keyword evidence="4" id="KW-0238">DNA-binding</keyword>
<dbReference type="EMBL" id="KV453875">
    <property type="protein sequence ID" value="ODV82748.1"/>
    <property type="molecule type" value="Genomic_DNA"/>
</dbReference>
<dbReference type="OrthoDB" id="2500381at2759"/>
<organism evidence="8 9">
    <name type="scientific">[Candida] arabinofermentans NRRL YB-2248</name>
    <dbReference type="NCBI Taxonomy" id="983967"/>
    <lineage>
        <taxon>Eukaryota</taxon>
        <taxon>Fungi</taxon>
        <taxon>Dikarya</taxon>
        <taxon>Ascomycota</taxon>
        <taxon>Saccharomycotina</taxon>
        <taxon>Pichiomycetes</taxon>
        <taxon>Pichiales</taxon>
        <taxon>Pichiaceae</taxon>
        <taxon>Ogataea</taxon>
        <taxon>Ogataea/Candida clade</taxon>
    </lineage>
</organism>
<dbReference type="PANTHER" id="PTHR28680:SF1">
    <property type="entry name" value="CENTROMERE PROTEIN X"/>
    <property type="match status" value="1"/>
</dbReference>
<evidence type="ECO:0000256" key="2">
    <source>
        <dbReference type="ARBA" id="ARBA00009359"/>
    </source>
</evidence>
<accession>A0A1E4STB7</accession>
<dbReference type="Gene3D" id="1.10.20.10">
    <property type="entry name" value="Histone, subunit A"/>
    <property type="match status" value="1"/>
</dbReference>